<dbReference type="GO" id="GO:0006285">
    <property type="term" value="P:base-excision repair, AP site formation"/>
    <property type="evidence" value="ECO:0007669"/>
    <property type="project" value="InterPro"/>
</dbReference>
<dbReference type="InterPro" id="IPR015637">
    <property type="entry name" value="MUG/TDG"/>
</dbReference>
<sequence>MKDGLVRSSPPSPAAPEPQTASPVPGTARTGGAGGTEGTGNTEGSATRQRELPDRPSRAEVLAAYGRTVPDLVGPETRVLLCGINPSLESGATGFHFGTPSNRLWPVLHLAGFTPRRLHPSETDELRACGIGITNLVHRATARADEIDDDEVRAGVATLTALVERVQPEWVAFLGLAAYRIGFGRRSAKVGRQAERLGPAGVWLLPNPSGLNAHYQLPDLVRVYGELRETVSGSGPLPPG</sequence>
<dbReference type="PANTHER" id="PTHR12159:SF9">
    <property type="entry name" value="G_T MISMATCH-SPECIFIC THYMINE DNA GLYCOSYLASE"/>
    <property type="match status" value="1"/>
</dbReference>
<protein>
    <submittedName>
        <fullName evidence="6">TDG/mug DNA glycosylase family protein</fullName>
    </submittedName>
</protein>
<dbReference type="PANTHER" id="PTHR12159">
    <property type="entry name" value="G/T AND G/U MISMATCH-SPECIFIC DNA GLYCOSYLASE"/>
    <property type="match status" value="1"/>
</dbReference>
<dbReference type="InterPro" id="IPR005122">
    <property type="entry name" value="Uracil-DNA_glycosylase-like"/>
</dbReference>
<keyword evidence="1" id="KW-0227">DNA damage</keyword>
<evidence type="ECO:0000256" key="1">
    <source>
        <dbReference type="ARBA" id="ARBA00022763"/>
    </source>
</evidence>
<evidence type="ECO:0000313" key="7">
    <source>
        <dbReference type="Proteomes" id="UP000198802"/>
    </source>
</evidence>
<dbReference type="Gene3D" id="3.40.470.10">
    <property type="entry name" value="Uracil-DNA glycosylase-like domain"/>
    <property type="match status" value="1"/>
</dbReference>
<dbReference type="Proteomes" id="UP000198802">
    <property type="component" value="Unassembled WGS sequence"/>
</dbReference>
<organism evidence="6 7">
    <name type="scientific">Parafrankia irregularis</name>
    <dbReference type="NCBI Taxonomy" id="795642"/>
    <lineage>
        <taxon>Bacteria</taxon>
        <taxon>Bacillati</taxon>
        <taxon>Actinomycetota</taxon>
        <taxon>Actinomycetes</taxon>
        <taxon>Frankiales</taxon>
        <taxon>Frankiaceae</taxon>
        <taxon>Parafrankia</taxon>
    </lineage>
</organism>
<gene>
    <name evidence="6" type="ORF">Ga0074812_102308</name>
</gene>
<dbReference type="SMART" id="SM00987">
    <property type="entry name" value="UreE_C"/>
    <property type="match status" value="1"/>
</dbReference>
<keyword evidence="7" id="KW-1185">Reference proteome</keyword>
<dbReference type="SUPFAM" id="SSF52141">
    <property type="entry name" value="Uracil-DNA glycosylase-like"/>
    <property type="match status" value="1"/>
</dbReference>
<keyword evidence="2" id="KW-0378">Hydrolase</keyword>
<proteinExistence type="predicted"/>
<feature type="compositionally biased region" description="Gly residues" evidence="4">
    <location>
        <begin position="29"/>
        <end position="38"/>
    </location>
</feature>
<reference evidence="7" key="1">
    <citation type="submission" date="2015-11" db="EMBL/GenBank/DDBJ databases">
        <authorList>
            <person name="Varghese N."/>
        </authorList>
    </citation>
    <scope>NUCLEOTIDE SEQUENCE [LARGE SCALE GENOMIC DNA]</scope>
    <source>
        <strain evidence="7">DSM 45899</strain>
    </source>
</reference>
<evidence type="ECO:0000256" key="3">
    <source>
        <dbReference type="ARBA" id="ARBA00023204"/>
    </source>
</evidence>
<name>A0A0S4QIF2_9ACTN</name>
<evidence type="ECO:0000256" key="4">
    <source>
        <dbReference type="SAM" id="MobiDB-lite"/>
    </source>
</evidence>
<dbReference type="AlphaFoldDB" id="A0A0S4QIF2"/>
<dbReference type="EMBL" id="FAOZ01000002">
    <property type="protein sequence ID" value="CUU54298.1"/>
    <property type="molecule type" value="Genomic_DNA"/>
</dbReference>
<feature type="compositionally biased region" description="Low complexity" evidence="4">
    <location>
        <begin position="17"/>
        <end position="28"/>
    </location>
</feature>
<dbReference type="SMART" id="SM00986">
    <property type="entry name" value="UDG"/>
    <property type="match status" value="1"/>
</dbReference>
<dbReference type="GO" id="GO:0004844">
    <property type="term" value="F:uracil DNA N-glycosylase activity"/>
    <property type="evidence" value="ECO:0007669"/>
    <property type="project" value="TreeGrafter"/>
</dbReference>
<dbReference type="NCBIfam" id="NF007570">
    <property type="entry name" value="PRK10201.1"/>
    <property type="match status" value="1"/>
</dbReference>
<evidence type="ECO:0000259" key="5">
    <source>
        <dbReference type="SMART" id="SM00986"/>
    </source>
</evidence>
<dbReference type="GO" id="GO:0008263">
    <property type="term" value="F:pyrimidine-specific mismatch base pair DNA N-glycosylase activity"/>
    <property type="evidence" value="ECO:0007669"/>
    <property type="project" value="TreeGrafter"/>
</dbReference>
<feature type="region of interest" description="Disordered" evidence="4">
    <location>
        <begin position="1"/>
        <end position="56"/>
    </location>
</feature>
<evidence type="ECO:0000313" key="6">
    <source>
        <dbReference type="EMBL" id="CUU54298.1"/>
    </source>
</evidence>
<dbReference type="Pfam" id="PF03167">
    <property type="entry name" value="UDG"/>
    <property type="match status" value="1"/>
</dbReference>
<accession>A0A0S4QIF2</accession>
<feature type="domain" description="Uracil-DNA glycosylase-like" evidence="5">
    <location>
        <begin position="70"/>
        <end position="221"/>
    </location>
</feature>
<evidence type="ECO:0000256" key="2">
    <source>
        <dbReference type="ARBA" id="ARBA00022801"/>
    </source>
</evidence>
<dbReference type="CDD" id="cd10028">
    <property type="entry name" value="UDG-F2_TDG_MUG"/>
    <property type="match status" value="1"/>
</dbReference>
<keyword evidence="3" id="KW-0234">DNA repair</keyword>
<dbReference type="InterPro" id="IPR036895">
    <property type="entry name" value="Uracil-DNA_glycosylase-like_sf"/>
</dbReference>